<evidence type="ECO:0008006" key="3">
    <source>
        <dbReference type="Google" id="ProtNLM"/>
    </source>
</evidence>
<protein>
    <recommendedName>
        <fullName evidence="3">Linear amide C-N hydrolases, choloylglycine hydrolase family</fullName>
    </recommendedName>
</protein>
<reference evidence="1 2" key="1">
    <citation type="submission" date="2016-10" db="EMBL/GenBank/DDBJ databases">
        <authorList>
            <person name="de Groot N.N."/>
        </authorList>
    </citation>
    <scope>NUCLEOTIDE SEQUENCE [LARGE SCALE GENOMIC DNA]</scope>
    <source>
        <strain evidence="1 2">DSM 2179</strain>
    </source>
</reference>
<proteinExistence type="predicted"/>
<gene>
    <name evidence="1" type="ORF">SAMN05660742_1339</name>
</gene>
<dbReference type="EMBL" id="FNZK01000033">
    <property type="protein sequence ID" value="SEJ97194.1"/>
    <property type="molecule type" value="Genomic_DNA"/>
</dbReference>
<evidence type="ECO:0000313" key="1">
    <source>
        <dbReference type="EMBL" id="SEJ97194.1"/>
    </source>
</evidence>
<keyword evidence="2" id="KW-1185">Reference proteome</keyword>
<dbReference type="STRING" id="84035.SAMN05660742_1339"/>
<dbReference type="Gene3D" id="3.60.60.10">
    <property type="entry name" value="Penicillin V Acylase, Chain A"/>
    <property type="match status" value="1"/>
</dbReference>
<accession>A0A1H7D792</accession>
<dbReference type="AlphaFoldDB" id="A0A1H7D792"/>
<evidence type="ECO:0000313" key="2">
    <source>
        <dbReference type="Proteomes" id="UP000199662"/>
    </source>
</evidence>
<dbReference type="RefSeq" id="WP_091835951.1">
    <property type="nucleotide sequence ID" value="NZ_FNZK01000033.1"/>
</dbReference>
<dbReference type="Proteomes" id="UP000199662">
    <property type="component" value="Unassembled WGS sequence"/>
</dbReference>
<name>A0A1H7D792_9FIRM</name>
<sequence length="269" mass="31287">MCTCFAVYWERPIYAMNFDFAPIEMKVCLKKTVSGKFICFYIRYFKKYSPLVGMTDTGEFVNLQEMHFIGKKKNVLPRQSNQQLNGMQLFHDYLHRKIKLTEIMAIKGSQGFFMPPSFQIHNMYANSKGQASILECVDGKLQQQKITGSRLVMTNFANTIYKNSQDIDEQCQGANRYVLVNQLLDKANSGDPVEKAFHILKAARQDHPQHPTQCSMVFDPERQFVYFKIRSDWNRIWSISLRDEVLVEINRSLAVERLIDEAGCFFSEL</sequence>
<organism evidence="1 2">
    <name type="scientific">Propionispira arboris</name>
    <dbReference type="NCBI Taxonomy" id="84035"/>
    <lineage>
        <taxon>Bacteria</taxon>
        <taxon>Bacillati</taxon>
        <taxon>Bacillota</taxon>
        <taxon>Negativicutes</taxon>
        <taxon>Selenomonadales</taxon>
        <taxon>Selenomonadaceae</taxon>
        <taxon>Propionispira</taxon>
    </lineage>
</organism>